<evidence type="ECO:0000313" key="2">
    <source>
        <dbReference type="Proteomes" id="UP001221189"/>
    </source>
</evidence>
<reference evidence="1 2" key="1">
    <citation type="submission" date="2022-10" db="EMBL/GenBank/DDBJ databases">
        <title>Paucibacter sp. hw1 Genome sequencing.</title>
        <authorList>
            <person name="Park S."/>
        </authorList>
    </citation>
    <scope>NUCLEOTIDE SEQUENCE [LARGE SCALE GENOMIC DNA]</scope>
    <source>
        <strain evidence="2">hw1</strain>
    </source>
</reference>
<organism evidence="1 2">
    <name type="scientific">Roseateles albus</name>
    <dbReference type="NCBI Taxonomy" id="2987525"/>
    <lineage>
        <taxon>Bacteria</taxon>
        <taxon>Pseudomonadati</taxon>
        <taxon>Pseudomonadota</taxon>
        <taxon>Betaproteobacteria</taxon>
        <taxon>Burkholderiales</taxon>
        <taxon>Sphaerotilaceae</taxon>
        <taxon>Roseateles</taxon>
    </lineage>
</organism>
<comment type="caution">
    <text evidence="1">The sequence shown here is derived from an EMBL/GenBank/DDBJ whole genome shotgun (WGS) entry which is preliminary data.</text>
</comment>
<dbReference type="InterPro" id="IPR007739">
    <property type="entry name" value="RgpF"/>
</dbReference>
<protein>
    <submittedName>
        <fullName evidence="1">Rhamnan synthesis F family protein</fullName>
    </submittedName>
</protein>
<dbReference type="Pfam" id="PF05045">
    <property type="entry name" value="RgpF"/>
    <property type="match status" value="1"/>
</dbReference>
<evidence type="ECO:0000313" key="1">
    <source>
        <dbReference type="EMBL" id="MDC8771638.1"/>
    </source>
</evidence>
<dbReference type="EMBL" id="JAQQXT010000004">
    <property type="protein sequence ID" value="MDC8771638.1"/>
    <property type="molecule type" value="Genomic_DNA"/>
</dbReference>
<keyword evidence="2" id="KW-1185">Reference proteome</keyword>
<dbReference type="Proteomes" id="UP001221189">
    <property type="component" value="Unassembled WGS sequence"/>
</dbReference>
<proteinExistence type="predicted"/>
<gene>
    <name evidence="1" type="ORF">PRZ03_08665</name>
</gene>
<sequence>MLPYVRRREHSASLRRFNAAIEGLAYSAPLASQAQLHALKPLSSTLSNEVCFFVSHATQPQLKHHVEVHLDHLLRAGLKVVLILNSELAPEHVVLEEQLLARLSGVYLRENVGFDFAAWAQVFALCQDTQNWTRLFLINDSIVGPLNTKHFDQLMARARGSDADVLGLTEVQAPQHHLQSYFLVLNASALRNPVTQRVFSRMLSLPCKSQVIDVYETRLTGTLKQHGLSCMALFPPLSNDRHSSDDTILRWNKLIESGFPYIKTSILDRYAGTGQLRGAVPAEFIPQPGVRLFQRG</sequence>
<name>A0ABT5KCN3_9BURK</name>
<accession>A0ABT5KCN3</accession>